<gene>
    <name evidence="2" type="ORF">FKW44_008524</name>
</gene>
<reference evidence="3" key="1">
    <citation type="submission" date="2021-01" db="EMBL/GenBank/DDBJ databases">
        <title>Caligus Genome Assembly.</title>
        <authorList>
            <person name="Gallardo-Escarate C."/>
        </authorList>
    </citation>
    <scope>NUCLEOTIDE SEQUENCE [LARGE SCALE GENOMIC DNA]</scope>
</reference>
<dbReference type="Proteomes" id="UP000595437">
    <property type="component" value="Chromosome 5"/>
</dbReference>
<dbReference type="AlphaFoldDB" id="A0A7T8QUB9"/>
<feature type="compositionally biased region" description="Basic and acidic residues" evidence="1">
    <location>
        <begin position="37"/>
        <end position="47"/>
    </location>
</feature>
<feature type="non-terminal residue" evidence="2">
    <location>
        <position position="63"/>
    </location>
</feature>
<evidence type="ECO:0000313" key="2">
    <source>
        <dbReference type="EMBL" id="QQP55369.1"/>
    </source>
</evidence>
<proteinExistence type="predicted"/>
<keyword evidence="3" id="KW-1185">Reference proteome</keyword>
<dbReference type="EMBL" id="CP045894">
    <property type="protein sequence ID" value="QQP55369.1"/>
    <property type="molecule type" value="Genomic_DNA"/>
</dbReference>
<sequence length="63" mass="6547">MDLEASNGGINAGSVPGVLHHHHHYHAGGVFGFGKPESPRDSVKAEPFESAQFSTPYDGSGGN</sequence>
<protein>
    <submittedName>
        <fullName evidence="2">Uncharacterized protein</fullName>
    </submittedName>
</protein>
<name>A0A7T8QUB9_CALRO</name>
<organism evidence="2 3">
    <name type="scientific">Caligus rogercresseyi</name>
    <name type="common">Sea louse</name>
    <dbReference type="NCBI Taxonomy" id="217165"/>
    <lineage>
        <taxon>Eukaryota</taxon>
        <taxon>Metazoa</taxon>
        <taxon>Ecdysozoa</taxon>
        <taxon>Arthropoda</taxon>
        <taxon>Crustacea</taxon>
        <taxon>Multicrustacea</taxon>
        <taxon>Hexanauplia</taxon>
        <taxon>Copepoda</taxon>
        <taxon>Siphonostomatoida</taxon>
        <taxon>Caligidae</taxon>
        <taxon>Caligus</taxon>
    </lineage>
</organism>
<accession>A0A7T8QUB9</accession>
<feature type="region of interest" description="Disordered" evidence="1">
    <location>
        <begin position="26"/>
        <end position="63"/>
    </location>
</feature>
<evidence type="ECO:0000256" key="1">
    <source>
        <dbReference type="SAM" id="MobiDB-lite"/>
    </source>
</evidence>
<evidence type="ECO:0000313" key="3">
    <source>
        <dbReference type="Proteomes" id="UP000595437"/>
    </source>
</evidence>